<feature type="transmembrane region" description="Helical" evidence="5">
    <location>
        <begin position="38"/>
        <end position="55"/>
    </location>
</feature>
<feature type="transmembrane region" description="Helical" evidence="5">
    <location>
        <begin position="6"/>
        <end position="26"/>
    </location>
</feature>
<gene>
    <name evidence="7" type="ORF">GQE99_01030</name>
</gene>
<proteinExistence type="predicted"/>
<dbReference type="Pfam" id="PF07298">
    <property type="entry name" value="NnrU"/>
    <property type="match status" value="1"/>
</dbReference>
<evidence type="ECO:0000313" key="7">
    <source>
        <dbReference type="EMBL" id="MZR11617.1"/>
    </source>
</evidence>
<comment type="subcellular location">
    <subcellularLocation>
        <location evidence="1">Membrane</location>
        <topology evidence="1">Multi-pass membrane protein</topology>
    </subcellularLocation>
</comment>
<evidence type="ECO:0000256" key="2">
    <source>
        <dbReference type="ARBA" id="ARBA00022692"/>
    </source>
</evidence>
<keyword evidence="3 5" id="KW-1133">Transmembrane helix</keyword>
<accession>A0A845M1M9</accession>
<evidence type="ECO:0000256" key="5">
    <source>
        <dbReference type="SAM" id="Phobius"/>
    </source>
</evidence>
<dbReference type="GO" id="GO:0016020">
    <property type="term" value="C:membrane"/>
    <property type="evidence" value="ECO:0007669"/>
    <property type="project" value="UniProtKB-SubCell"/>
</dbReference>
<feature type="transmembrane region" description="Helical" evidence="5">
    <location>
        <begin position="202"/>
        <end position="220"/>
    </location>
</feature>
<feature type="transmembrane region" description="Helical" evidence="5">
    <location>
        <begin position="75"/>
        <end position="94"/>
    </location>
</feature>
<organism evidence="7 8">
    <name type="scientific">Maritimibacter harenae</name>
    <dbReference type="NCBI Taxonomy" id="2606218"/>
    <lineage>
        <taxon>Bacteria</taxon>
        <taxon>Pseudomonadati</taxon>
        <taxon>Pseudomonadota</taxon>
        <taxon>Alphaproteobacteria</taxon>
        <taxon>Rhodobacterales</taxon>
        <taxon>Roseobacteraceae</taxon>
        <taxon>Maritimibacter</taxon>
    </lineage>
</organism>
<name>A0A845M1M9_9RHOB</name>
<dbReference type="Proteomes" id="UP000467322">
    <property type="component" value="Unassembled WGS sequence"/>
</dbReference>
<sequence>MTGWSEYALALALFVGSHFLPRVGGLRDRLIAAVGRRAYFSVYGLLSLALLVWVISAAGRAPYVELWPQMPWTRWVPNLAMPVAMVLAAIGAGLGQPYTLGGRRNAVFDPSDPGLAALSRHPLFLALALWAIAHLFPNGDLAHVILFGAFGLLALAAIPAFDARARRALEPAQARDFFAATALLSPAPLIDRTWRAKNARALVTRAGVGVAIWIGLYLLHMPVIGVSPVPG</sequence>
<dbReference type="InterPro" id="IPR009915">
    <property type="entry name" value="NnrU_dom"/>
</dbReference>
<feature type="transmembrane region" description="Helical" evidence="5">
    <location>
        <begin position="142"/>
        <end position="161"/>
    </location>
</feature>
<evidence type="ECO:0000256" key="3">
    <source>
        <dbReference type="ARBA" id="ARBA00022989"/>
    </source>
</evidence>
<feature type="domain" description="NnrU" evidence="6">
    <location>
        <begin position="8"/>
        <end position="228"/>
    </location>
</feature>
<protein>
    <submittedName>
        <fullName evidence="7">NnrU family protein</fullName>
    </submittedName>
</protein>
<evidence type="ECO:0000313" key="8">
    <source>
        <dbReference type="Proteomes" id="UP000467322"/>
    </source>
</evidence>
<evidence type="ECO:0000259" key="6">
    <source>
        <dbReference type="Pfam" id="PF07298"/>
    </source>
</evidence>
<keyword evidence="8" id="KW-1185">Reference proteome</keyword>
<evidence type="ECO:0000256" key="4">
    <source>
        <dbReference type="ARBA" id="ARBA00023136"/>
    </source>
</evidence>
<comment type="caution">
    <text evidence="7">The sequence shown here is derived from an EMBL/GenBank/DDBJ whole genome shotgun (WGS) entry which is preliminary data.</text>
</comment>
<keyword evidence="4 5" id="KW-0472">Membrane</keyword>
<evidence type="ECO:0000256" key="1">
    <source>
        <dbReference type="ARBA" id="ARBA00004141"/>
    </source>
</evidence>
<keyword evidence="2 5" id="KW-0812">Transmembrane</keyword>
<dbReference type="EMBL" id="WTUX01000002">
    <property type="protein sequence ID" value="MZR11617.1"/>
    <property type="molecule type" value="Genomic_DNA"/>
</dbReference>
<reference evidence="7 8" key="1">
    <citation type="submission" date="2019-12" db="EMBL/GenBank/DDBJ databases">
        <title>Maritimibacter sp. nov. sp. isolated from sea sand.</title>
        <authorList>
            <person name="Kim J."/>
            <person name="Jeong S.E."/>
            <person name="Jung H.S."/>
            <person name="Jeon C.O."/>
        </authorList>
    </citation>
    <scope>NUCLEOTIDE SEQUENCE [LARGE SCALE GENOMIC DNA]</scope>
    <source>
        <strain evidence="7 8">DP07</strain>
    </source>
</reference>
<dbReference type="AlphaFoldDB" id="A0A845M1M9"/>
<feature type="transmembrane region" description="Helical" evidence="5">
    <location>
        <begin position="115"/>
        <end position="136"/>
    </location>
</feature>
<dbReference type="RefSeq" id="WP_161349728.1">
    <property type="nucleotide sequence ID" value="NZ_WTUX01000002.1"/>
</dbReference>